<dbReference type="AlphaFoldDB" id="A0A1X3J7X9"/>
<comment type="similarity">
    <text evidence="2 8">Belongs to the periplasmic pilus chaperone family.</text>
</comment>
<reference evidence="12 13" key="1">
    <citation type="submission" date="2010-04" db="EMBL/GenBank/DDBJ databases">
        <title>The Genome Sequence of Escherichia coli TA447.</title>
        <authorList>
            <consortium name="The Broad Institute Genome Sequencing Platform"/>
            <consortium name="The Broad Institute Genome Sequencing Center for Infectious Disease"/>
            <person name="Feldgarden M."/>
            <person name="Gordon D.M."/>
            <person name="Johnson J.R."/>
            <person name="Johnston B.D."/>
            <person name="Young S."/>
            <person name="Zeng Q."/>
            <person name="Koehrsen M."/>
            <person name="Alvarado L."/>
            <person name="Berlin A.M."/>
            <person name="Borenstein D."/>
            <person name="Chapman S.B."/>
            <person name="Chen Z."/>
            <person name="Engels R."/>
            <person name="Freedman E."/>
            <person name="Gellesch M."/>
            <person name="Goldberg J."/>
            <person name="Griggs A."/>
            <person name="Gujja S."/>
            <person name="Heilman E.R."/>
            <person name="Heiman D.I."/>
            <person name="Hepburn T.A."/>
            <person name="Howarth C."/>
            <person name="Jen D."/>
            <person name="Larson L."/>
            <person name="Mehta T."/>
            <person name="Park D."/>
            <person name="Pearson M."/>
            <person name="Richards J."/>
            <person name="Roberts A."/>
            <person name="Saif S."/>
            <person name="Shea T.D."/>
            <person name="Shenoy N."/>
            <person name="Sisk P."/>
            <person name="Stolte C."/>
            <person name="Sykes S.N."/>
            <person name="Walk T."/>
            <person name="White J."/>
            <person name="Yandava C."/>
            <person name="Haas B."/>
            <person name="Henn M.R."/>
            <person name="Nusbaum C."/>
            <person name="Birren B."/>
        </authorList>
    </citation>
    <scope>NUCLEOTIDE SEQUENCE [LARGE SCALE GENOMIC DNA]</scope>
    <source>
        <strain evidence="12 13">TA447</strain>
    </source>
</reference>
<dbReference type="PRINTS" id="PR00969">
    <property type="entry name" value="CHAPERONPILI"/>
</dbReference>
<evidence type="ECO:0000256" key="2">
    <source>
        <dbReference type="ARBA" id="ARBA00007399"/>
    </source>
</evidence>
<dbReference type="PROSITE" id="PS00635">
    <property type="entry name" value="PILI_CHAPERONE"/>
    <property type="match status" value="1"/>
</dbReference>
<evidence type="ECO:0000256" key="6">
    <source>
        <dbReference type="ARBA" id="ARBA00023186"/>
    </source>
</evidence>
<evidence type="ECO:0000259" key="10">
    <source>
        <dbReference type="Pfam" id="PF00345"/>
    </source>
</evidence>
<sequence>MLMFPLVKKTVSALFVSTLLASAPAFADIIISGTRIIYNADKKDVNVRLENKGNRPLLIQNWLDTGDDNADPSQIKVPFTSTPPVSRVEPKRGQTVKVMYTGATALPKDRESVYWFNVLEVPPKPKDAESDKNLLQLAFRTRIKLFYRPSGLQGEPAEAPAKITWKLNNAQLQANNPTPYYVSFNEVKLESGGKTYNVNSSMVAPFSQASFRVTGLPGSVSSGKVIFKAINDFGGNIDGSATF</sequence>
<dbReference type="GO" id="GO:0030288">
    <property type="term" value="C:outer membrane-bounded periplasmic space"/>
    <property type="evidence" value="ECO:0007669"/>
    <property type="project" value="InterPro"/>
</dbReference>
<evidence type="ECO:0000313" key="13">
    <source>
        <dbReference type="Proteomes" id="UP000193942"/>
    </source>
</evidence>
<dbReference type="EMBL" id="ADIZ01000001">
    <property type="protein sequence ID" value="OSK98783.1"/>
    <property type="molecule type" value="Genomic_DNA"/>
</dbReference>
<dbReference type="InterPro" id="IPR016147">
    <property type="entry name" value="Pili_assmbl_chaperone_N"/>
</dbReference>
<evidence type="ECO:0000256" key="3">
    <source>
        <dbReference type="ARBA" id="ARBA00022558"/>
    </source>
</evidence>
<dbReference type="Pfam" id="PF02753">
    <property type="entry name" value="PapD_C"/>
    <property type="match status" value="1"/>
</dbReference>
<keyword evidence="6 8" id="KW-0143">Chaperone</keyword>
<evidence type="ECO:0000313" key="12">
    <source>
        <dbReference type="EMBL" id="OSK98783.1"/>
    </source>
</evidence>
<evidence type="ECO:0000256" key="8">
    <source>
        <dbReference type="RuleBase" id="RU003918"/>
    </source>
</evidence>
<protein>
    <submittedName>
        <fullName evidence="12">Chaperone protein EcpD</fullName>
    </submittedName>
</protein>
<evidence type="ECO:0000256" key="7">
    <source>
        <dbReference type="ARBA" id="ARBA00023319"/>
    </source>
</evidence>
<proteinExistence type="inferred from homology"/>
<keyword evidence="4 9" id="KW-0732">Signal</keyword>
<dbReference type="InterPro" id="IPR018046">
    <property type="entry name" value="Pili_assmbl_chaperone_CS"/>
</dbReference>
<dbReference type="SUPFAM" id="SSF49584">
    <property type="entry name" value="Periplasmic chaperone C-domain"/>
    <property type="match status" value="1"/>
</dbReference>
<evidence type="ECO:0000259" key="11">
    <source>
        <dbReference type="Pfam" id="PF02753"/>
    </source>
</evidence>
<dbReference type="InterPro" id="IPR016148">
    <property type="entry name" value="Pili_assmbl_chaperone_C"/>
</dbReference>
<organism evidence="12 13">
    <name type="scientific">Escherichia coli TA447</name>
    <dbReference type="NCBI Taxonomy" id="656447"/>
    <lineage>
        <taxon>Bacteria</taxon>
        <taxon>Pseudomonadati</taxon>
        <taxon>Pseudomonadota</taxon>
        <taxon>Gammaproteobacteria</taxon>
        <taxon>Enterobacterales</taxon>
        <taxon>Enterobacteriaceae</taxon>
        <taxon>Escherichia</taxon>
    </lineage>
</organism>
<dbReference type="InterPro" id="IPR013783">
    <property type="entry name" value="Ig-like_fold"/>
</dbReference>
<feature type="domain" description="Pili assembly chaperone N-terminal" evidence="10">
    <location>
        <begin position="29"/>
        <end position="152"/>
    </location>
</feature>
<dbReference type="InterPro" id="IPR050643">
    <property type="entry name" value="Periplasmic_pilus_chap"/>
</dbReference>
<dbReference type="InterPro" id="IPR008962">
    <property type="entry name" value="PapD-like_sf"/>
</dbReference>
<dbReference type="GO" id="GO:0071555">
    <property type="term" value="P:cell wall organization"/>
    <property type="evidence" value="ECO:0007669"/>
    <property type="project" value="InterPro"/>
</dbReference>
<keyword evidence="7" id="KW-0393">Immunoglobulin domain</keyword>
<dbReference type="Proteomes" id="UP000193942">
    <property type="component" value="Unassembled WGS sequence"/>
</dbReference>
<evidence type="ECO:0000256" key="5">
    <source>
        <dbReference type="ARBA" id="ARBA00022764"/>
    </source>
</evidence>
<feature type="signal peptide" evidence="9">
    <location>
        <begin position="1"/>
        <end position="27"/>
    </location>
</feature>
<gene>
    <name evidence="12" type="ORF">ECXG_03056</name>
</gene>
<comment type="caution">
    <text evidence="12">The sequence shown here is derived from an EMBL/GenBank/DDBJ whole genome shotgun (WGS) entry which is preliminary data.</text>
</comment>
<dbReference type="InterPro" id="IPR036316">
    <property type="entry name" value="Pili_assmbl_chap_C_dom_sf"/>
</dbReference>
<dbReference type="PANTHER" id="PTHR30251">
    <property type="entry name" value="PILUS ASSEMBLY CHAPERONE"/>
    <property type="match status" value="1"/>
</dbReference>
<evidence type="ECO:0000256" key="4">
    <source>
        <dbReference type="ARBA" id="ARBA00022729"/>
    </source>
</evidence>
<name>A0A1X3J7X9_ECOLX</name>
<dbReference type="PANTHER" id="PTHR30251:SF2">
    <property type="entry name" value="FIMBRIAL CHAPERONE YADV-RELATED"/>
    <property type="match status" value="1"/>
</dbReference>
<evidence type="ECO:0000256" key="1">
    <source>
        <dbReference type="ARBA" id="ARBA00004418"/>
    </source>
</evidence>
<dbReference type="NCBIfam" id="NF007398">
    <property type="entry name" value="PRK09926.1"/>
    <property type="match status" value="1"/>
</dbReference>
<dbReference type="FunFam" id="2.60.40.10:FF:000458">
    <property type="entry name" value="Molecular chaperone FimC"/>
    <property type="match status" value="1"/>
</dbReference>
<comment type="subcellular location">
    <subcellularLocation>
        <location evidence="1 8">Periplasm</location>
    </subcellularLocation>
</comment>
<dbReference type="InterPro" id="IPR001829">
    <property type="entry name" value="Pili_assmbl_chaperone_bac"/>
</dbReference>
<dbReference type="SUPFAM" id="SSF49354">
    <property type="entry name" value="PapD-like"/>
    <property type="match status" value="1"/>
</dbReference>
<feature type="chain" id="PRO_5012755762" evidence="9">
    <location>
        <begin position="28"/>
        <end position="243"/>
    </location>
</feature>
<keyword evidence="5" id="KW-0574">Periplasm</keyword>
<keyword evidence="3" id="KW-1029">Fimbrium biogenesis</keyword>
<evidence type="ECO:0000256" key="9">
    <source>
        <dbReference type="SAM" id="SignalP"/>
    </source>
</evidence>
<feature type="domain" description="Pili assembly chaperone C-terminal" evidence="11">
    <location>
        <begin position="175"/>
        <end position="237"/>
    </location>
</feature>
<dbReference type="Pfam" id="PF00345">
    <property type="entry name" value="PapD_N"/>
    <property type="match status" value="1"/>
</dbReference>
<dbReference type="Gene3D" id="2.60.40.10">
    <property type="entry name" value="Immunoglobulins"/>
    <property type="match status" value="2"/>
</dbReference>
<accession>A0A1X3J7X9</accession>